<proteinExistence type="predicted"/>
<accession>A0A067C4P9</accession>
<name>A0A067C4P9_SAPPC</name>
<dbReference type="VEuPathDB" id="FungiDB:SPRG_09028"/>
<dbReference type="RefSeq" id="XP_012203539.1">
    <property type="nucleotide sequence ID" value="XM_012348149.1"/>
</dbReference>
<dbReference type="EMBL" id="KK583229">
    <property type="protein sequence ID" value="KDO25729.1"/>
    <property type="molecule type" value="Genomic_DNA"/>
</dbReference>
<dbReference type="GeneID" id="24131227"/>
<sequence length="145" mass="16188">MDAFLEAASPVMLTVNAAAVLSLALLPTRWWPSAGAIDSSGADDIFVAEKIKRLWRPYFDHSDAVFRHMQSSFVAASIASYASELTIPWLRYPCFSLILVAIAHSYCVVAHTVGQMKAQGQREQWESLRDERERQKAVSTKSPFP</sequence>
<evidence type="ECO:0000256" key="1">
    <source>
        <dbReference type="SAM" id="MobiDB-lite"/>
    </source>
</evidence>
<evidence type="ECO:0000313" key="2">
    <source>
        <dbReference type="EMBL" id="KDO25729.1"/>
    </source>
</evidence>
<gene>
    <name evidence="2" type="ORF">SPRG_09028</name>
</gene>
<evidence type="ECO:0000313" key="3">
    <source>
        <dbReference type="Proteomes" id="UP000030745"/>
    </source>
</evidence>
<dbReference type="KEGG" id="spar:SPRG_09028"/>
<dbReference type="AlphaFoldDB" id="A0A067C4P9"/>
<reference evidence="2 3" key="1">
    <citation type="journal article" date="2013" name="PLoS Genet.">
        <title>Distinctive expansion of potential virulence genes in the genome of the oomycete fish pathogen Saprolegnia parasitica.</title>
        <authorList>
            <person name="Jiang R.H."/>
            <person name="de Bruijn I."/>
            <person name="Haas B.J."/>
            <person name="Belmonte R."/>
            <person name="Lobach L."/>
            <person name="Christie J."/>
            <person name="van den Ackerveken G."/>
            <person name="Bottin A."/>
            <person name="Bulone V."/>
            <person name="Diaz-Moreno S.M."/>
            <person name="Dumas B."/>
            <person name="Fan L."/>
            <person name="Gaulin E."/>
            <person name="Govers F."/>
            <person name="Grenville-Briggs L.J."/>
            <person name="Horner N.R."/>
            <person name="Levin J.Z."/>
            <person name="Mammella M."/>
            <person name="Meijer H.J."/>
            <person name="Morris P."/>
            <person name="Nusbaum C."/>
            <person name="Oome S."/>
            <person name="Phillips A.J."/>
            <person name="van Rooyen D."/>
            <person name="Rzeszutek E."/>
            <person name="Saraiva M."/>
            <person name="Secombes C.J."/>
            <person name="Seidl M.F."/>
            <person name="Snel B."/>
            <person name="Stassen J.H."/>
            <person name="Sykes S."/>
            <person name="Tripathy S."/>
            <person name="van den Berg H."/>
            <person name="Vega-Arreguin J.C."/>
            <person name="Wawra S."/>
            <person name="Young S.K."/>
            <person name="Zeng Q."/>
            <person name="Dieguez-Uribeondo J."/>
            <person name="Russ C."/>
            <person name="Tyler B.M."/>
            <person name="van West P."/>
        </authorList>
    </citation>
    <scope>NUCLEOTIDE SEQUENCE [LARGE SCALE GENOMIC DNA]</scope>
    <source>
        <strain evidence="2 3">CBS 223.65</strain>
    </source>
</reference>
<feature type="compositionally biased region" description="Basic and acidic residues" evidence="1">
    <location>
        <begin position="124"/>
        <end position="136"/>
    </location>
</feature>
<keyword evidence="3" id="KW-1185">Reference proteome</keyword>
<feature type="region of interest" description="Disordered" evidence="1">
    <location>
        <begin position="124"/>
        <end position="145"/>
    </location>
</feature>
<organism evidence="2 3">
    <name type="scientific">Saprolegnia parasitica (strain CBS 223.65)</name>
    <dbReference type="NCBI Taxonomy" id="695850"/>
    <lineage>
        <taxon>Eukaryota</taxon>
        <taxon>Sar</taxon>
        <taxon>Stramenopiles</taxon>
        <taxon>Oomycota</taxon>
        <taxon>Saprolegniomycetes</taxon>
        <taxon>Saprolegniales</taxon>
        <taxon>Saprolegniaceae</taxon>
        <taxon>Saprolegnia</taxon>
    </lineage>
</organism>
<protein>
    <submittedName>
        <fullName evidence="2">Uncharacterized protein</fullName>
    </submittedName>
</protein>
<dbReference type="Proteomes" id="UP000030745">
    <property type="component" value="Unassembled WGS sequence"/>
</dbReference>